<gene>
    <name evidence="3" type="primary">sadH</name>
    <name evidence="3" type="ORF">Dxin01_01176</name>
</gene>
<dbReference type="PANTHER" id="PTHR44196">
    <property type="entry name" value="DEHYDROGENASE/REDUCTASE SDR FAMILY MEMBER 7B"/>
    <property type="match status" value="1"/>
</dbReference>
<dbReference type="PROSITE" id="PS00061">
    <property type="entry name" value="ADH_SHORT"/>
    <property type="match status" value="1"/>
</dbReference>
<evidence type="ECO:0000256" key="1">
    <source>
        <dbReference type="ARBA" id="ARBA00006484"/>
    </source>
</evidence>
<dbReference type="RefSeq" id="WP_353541413.1">
    <property type="nucleotide sequence ID" value="NZ_BAABRN010000009.1"/>
</dbReference>
<protein>
    <submittedName>
        <fullName evidence="3">Oxidoreductase SadH</fullName>
    </submittedName>
</protein>
<dbReference type="Gene3D" id="3.40.50.720">
    <property type="entry name" value="NAD(P)-binding Rossmann-like Domain"/>
    <property type="match status" value="1"/>
</dbReference>
<evidence type="ECO:0000256" key="2">
    <source>
        <dbReference type="ARBA" id="ARBA00023002"/>
    </source>
</evidence>
<evidence type="ECO:0000313" key="4">
    <source>
        <dbReference type="Proteomes" id="UP001458946"/>
    </source>
</evidence>
<dbReference type="PANTHER" id="PTHR44196:SF1">
    <property type="entry name" value="DEHYDROGENASE_REDUCTASE SDR FAMILY MEMBER 7B"/>
    <property type="match status" value="1"/>
</dbReference>
<name>A0ABP9V840_9DEIO</name>
<dbReference type="InterPro" id="IPR002347">
    <property type="entry name" value="SDR_fam"/>
</dbReference>
<sequence>MTHAFLPALRSTLDAHITNMSSLYGLMGVVGQTAYSSSKFAVRGFSESLRQELGPLGIGVTSVHPGGIKTNIANTARLGSGVSQQQGLAGRDTMNKVLKLPPEQTARLILQGTQRRAPRVLVGVDATLADSIVRLLPSSYEQVIQRLHPVPQPE</sequence>
<accession>A0ABP9V840</accession>
<reference evidence="3 4" key="1">
    <citation type="submission" date="2024-02" db="EMBL/GenBank/DDBJ databases">
        <title>Deinococcus xinjiangensis NBRC 107630.</title>
        <authorList>
            <person name="Ichikawa N."/>
            <person name="Katano-Makiyama Y."/>
            <person name="Hidaka K."/>
        </authorList>
    </citation>
    <scope>NUCLEOTIDE SEQUENCE [LARGE SCALE GENOMIC DNA]</scope>
    <source>
        <strain evidence="3 4">NBRC 107630</strain>
    </source>
</reference>
<organism evidence="3 4">
    <name type="scientific">Deinococcus xinjiangensis</name>
    <dbReference type="NCBI Taxonomy" id="457454"/>
    <lineage>
        <taxon>Bacteria</taxon>
        <taxon>Thermotogati</taxon>
        <taxon>Deinococcota</taxon>
        <taxon>Deinococci</taxon>
        <taxon>Deinococcales</taxon>
        <taxon>Deinococcaceae</taxon>
        <taxon>Deinococcus</taxon>
    </lineage>
</organism>
<comment type="similarity">
    <text evidence="1">Belongs to the short-chain dehydrogenases/reductases (SDR) family.</text>
</comment>
<dbReference type="Proteomes" id="UP001458946">
    <property type="component" value="Unassembled WGS sequence"/>
</dbReference>
<keyword evidence="2" id="KW-0560">Oxidoreductase</keyword>
<evidence type="ECO:0000313" key="3">
    <source>
        <dbReference type="EMBL" id="GAA5501444.1"/>
    </source>
</evidence>
<dbReference type="InterPro" id="IPR020904">
    <property type="entry name" value="Sc_DH/Rdtase_CS"/>
</dbReference>
<dbReference type="PRINTS" id="PR00081">
    <property type="entry name" value="GDHRDH"/>
</dbReference>
<dbReference type="SUPFAM" id="SSF51735">
    <property type="entry name" value="NAD(P)-binding Rossmann-fold domains"/>
    <property type="match status" value="1"/>
</dbReference>
<dbReference type="InterPro" id="IPR036291">
    <property type="entry name" value="NAD(P)-bd_dom_sf"/>
</dbReference>
<proteinExistence type="inferred from homology"/>
<dbReference type="EMBL" id="BAABRN010000009">
    <property type="protein sequence ID" value="GAA5501444.1"/>
    <property type="molecule type" value="Genomic_DNA"/>
</dbReference>
<comment type="caution">
    <text evidence="3">The sequence shown here is derived from an EMBL/GenBank/DDBJ whole genome shotgun (WGS) entry which is preliminary data.</text>
</comment>
<dbReference type="Pfam" id="PF00106">
    <property type="entry name" value="adh_short"/>
    <property type="match status" value="1"/>
</dbReference>
<keyword evidence="4" id="KW-1185">Reference proteome</keyword>